<dbReference type="Gene3D" id="3.40.720.10">
    <property type="entry name" value="Alkaline Phosphatase, subunit A"/>
    <property type="match status" value="2"/>
</dbReference>
<keyword evidence="9" id="KW-1185">Reference proteome</keyword>
<evidence type="ECO:0000256" key="4">
    <source>
        <dbReference type="ARBA" id="ARBA00023152"/>
    </source>
</evidence>
<evidence type="ECO:0000313" key="9">
    <source>
        <dbReference type="Proteomes" id="UP000002016"/>
    </source>
</evidence>
<dbReference type="Pfam" id="PF01676">
    <property type="entry name" value="Metalloenzyme"/>
    <property type="match status" value="1"/>
</dbReference>
<dbReference type="HOGENOM" id="CLU_034906_2_0_0"/>
<dbReference type="OrthoDB" id="9804453at2"/>
<feature type="domain" description="Metalloenzyme" evidence="7">
    <location>
        <begin position="19"/>
        <end position="391"/>
    </location>
</feature>
<keyword evidence="8" id="KW-0670">Pyruvate</keyword>
<dbReference type="GO" id="GO:0004619">
    <property type="term" value="F:phosphoglycerate mutase activity"/>
    <property type="evidence" value="ECO:0007669"/>
    <property type="project" value="UniProtKB-UniRule"/>
</dbReference>
<evidence type="ECO:0000256" key="5">
    <source>
        <dbReference type="ARBA" id="ARBA00023235"/>
    </source>
</evidence>
<name>A8F3W4_PSELT</name>
<proteinExistence type="inferred from homology"/>
<dbReference type="InterPro" id="IPR006124">
    <property type="entry name" value="Metalloenzyme"/>
</dbReference>
<dbReference type="GO" id="GO:0006096">
    <property type="term" value="P:glycolytic process"/>
    <property type="evidence" value="ECO:0007669"/>
    <property type="project" value="UniProtKB-UniRule"/>
</dbReference>
<evidence type="ECO:0000259" key="7">
    <source>
        <dbReference type="Pfam" id="PF01676"/>
    </source>
</evidence>
<comment type="catalytic activity">
    <reaction evidence="1 6">
        <text>(2R)-2-phosphoglycerate = (2R)-3-phosphoglycerate</text>
        <dbReference type="Rhea" id="RHEA:15901"/>
        <dbReference type="ChEBI" id="CHEBI:58272"/>
        <dbReference type="ChEBI" id="CHEBI:58289"/>
        <dbReference type="EC" id="5.4.2.12"/>
    </reaction>
</comment>
<evidence type="ECO:0000256" key="2">
    <source>
        <dbReference type="ARBA" id="ARBA00002315"/>
    </source>
</evidence>
<dbReference type="InterPro" id="IPR004456">
    <property type="entry name" value="Pglycerate_mutase_ApgM"/>
</dbReference>
<evidence type="ECO:0000256" key="6">
    <source>
        <dbReference type="HAMAP-Rule" id="MF_01402"/>
    </source>
</evidence>
<protein>
    <recommendedName>
        <fullName evidence="6">Probable 2,3-bisphosphoglycerate-independent phosphoglycerate mutase</fullName>
        <shortName evidence="6">BPG-independent PGAM</shortName>
        <shortName evidence="6">Phosphoglyceromutase</shortName>
        <shortName evidence="6">aPGAM</shortName>
        <ecNumber evidence="6">5.4.2.12</ecNumber>
    </recommendedName>
</protein>
<keyword evidence="4 6" id="KW-0324">Glycolysis</keyword>
<dbReference type="EC" id="5.4.2.12" evidence="6"/>
<accession>A8F3W4</accession>
<sequence precursor="true">MNYDRQQLLSEIVQPAQTKIVLLVMDGIGDIPKNGETPLQKANTPNFDKLAKDSDLGQTIPVLHGVTPGSGPGHLALFGYDPVKYQIGRGILEALGSNVDVEEKDIVARANFATVKNGIIVDRRAGRPSTEESGKVVQKLSSLIKEIDGVKITFYPGKEHRFVVKLTAEGLDDKITDADPQKEGKPILLTQPLTAEAKKTSEIVNKLMNQIADVLKDEERMNFALIRGFSKYPKLPQFPEVYKLKAAAIATYPMYRGIAKLVGMDVIETGSTIQEEMQTLKSVWGSYDFFYFHVKKTDSYGEDGDFDSKVHVIEEVDSVLPEIISLNPDVLAITGDHSTPAALKSHSWHPVPFMLWSKYTRKGLSKAFDEYECAKGTLGTFYAVDAMSIILAHALRLEKYGA</sequence>
<dbReference type="RefSeq" id="WP_012002329.1">
    <property type="nucleotide sequence ID" value="NC_009828.1"/>
</dbReference>
<dbReference type="UniPathway" id="UPA00109">
    <property type="reaction ID" value="UER00186"/>
</dbReference>
<comment type="function">
    <text evidence="2 6">Catalyzes the interconversion of 2-phosphoglycerate and 3-phosphoglycerate.</text>
</comment>
<comment type="pathway">
    <text evidence="6">Carbohydrate degradation; glycolysis; pyruvate from D-glyceraldehyde 3-phosphate: step 3/5.</text>
</comment>
<dbReference type="AlphaFoldDB" id="A8F3W4"/>
<dbReference type="Pfam" id="PF10143">
    <property type="entry name" value="PhosphMutase"/>
    <property type="match status" value="1"/>
</dbReference>
<evidence type="ECO:0000256" key="1">
    <source>
        <dbReference type="ARBA" id="ARBA00000370"/>
    </source>
</evidence>
<dbReference type="PANTHER" id="PTHR31209:SF0">
    <property type="entry name" value="METALLOENZYME DOMAIN-CONTAINING PROTEIN"/>
    <property type="match status" value="1"/>
</dbReference>
<dbReference type="eggNOG" id="COG3635">
    <property type="taxonomic scope" value="Bacteria"/>
</dbReference>
<dbReference type="CDD" id="cd16011">
    <property type="entry name" value="iPGM_like"/>
    <property type="match status" value="1"/>
</dbReference>
<dbReference type="EMBL" id="CP000812">
    <property type="protein sequence ID" value="ABV32848.1"/>
    <property type="molecule type" value="Genomic_DNA"/>
</dbReference>
<evidence type="ECO:0000256" key="3">
    <source>
        <dbReference type="ARBA" id="ARBA00005524"/>
    </source>
</evidence>
<dbReference type="NCBIfam" id="NF003160">
    <property type="entry name" value="PRK04135.1"/>
    <property type="match status" value="1"/>
</dbReference>
<evidence type="ECO:0000313" key="8">
    <source>
        <dbReference type="EMBL" id="ABV32848.1"/>
    </source>
</evidence>
<comment type="similarity">
    <text evidence="3 6">Belongs to the BPG-independent phosphoglycerate mutase family. A-PGAM subfamily.</text>
</comment>
<reference evidence="8 9" key="1">
    <citation type="submission" date="2007-08" db="EMBL/GenBank/DDBJ databases">
        <title>Complete sequence of Thermotoga lettingae TMO.</title>
        <authorList>
            <consortium name="US DOE Joint Genome Institute"/>
            <person name="Copeland A."/>
            <person name="Lucas S."/>
            <person name="Lapidus A."/>
            <person name="Barry K."/>
            <person name="Glavina del Rio T."/>
            <person name="Dalin E."/>
            <person name="Tice H."/>
            <person name="Pitluck S."/>
            <person name="Foster B."/>
            <person name="Bruce D."/>
            <person name="Schmutz J."/>
            <person name="Larimer F."/>
            <person name="Land M."/>
            <person name="Hauser L."/>
            <person name="Kyrpides N."/>
            <person name="Mikhailova N."/>
            <person name="Nelson K."/>
            <person name="Gogarten J.P."/>
            <person name="Noll K."/>
            <person name="Richardson P."/>
        </authorList>
    </citation>
    <scope>NUCLEOTIDE SEQUENCE [LARGE SCALE GENOMIC DNA]</scope>
    <source>
        <strain evidence="9">ATCC BAA-301 / DSM 14385 / NBRC 107922 / TMO</strain>
    </source>
</reference>
<dbReference type="PIRSF" id="PIRSF006392">
    <property type="entry name" value="IPGAM_arch"/>
    <property type="match status" value="1"/>
</dbReference>
<keyword evidence="5 6" id="KW-0413">Isomerase</keyword>
<dbReference type="GO" id="GO:0046872">
    <property type="term" value="F:metal ion binding"/>
    <property type="evidence" value="ECO:0007669"/>
    <property type="project" value="InterPro"/>
</dbReference>
<dbReference type="SUPFAM" id="SSF53649">
    <property type="entry name" value="Alkaline phosphatase-like"/>
    <property type="match status" value="1"/>
</dbReference>
<reference evidence="8 9" key="2">
    <citation type="journal article" date="2009" name="Proc. Natl. Acad. Sci. U.S.A.">
        <title>On the chimeric nature, thermophilic origin, and phylogenetic placement of the Thermotogales.</title>
        <authorList>
            <person name="Zhaxybayeva O."/>
            <person name="Swithers K.S."/>
            <person name="Lapierre P."/>
            <person name="Fournier G.P."/>
            <person name="Bickhart D.M."/>
            <person name="DeBoy R.T."/>
            <person name="Nelson K.E."/>
            <person name="Nesbo C.L."/>
            <person name="Doolittle W.F."/>
            <person name="Gogarten J.P."/>
            <person name="Noll K.M."/>
        </authorList>
    </citation>
    <scope>NUCLEOTIDE SEQUENCE [LARGE SCALE GENOMIC DNA]</scope>
    <source>
        <strain evidence="9">ATCC BAA-301 / DSM 14385 / NBRC 107922 / TMO</strain>
    </source>
</reference>
<dbReference type="PANTHER" id="PTHR31209">
    <property type="entry name" value="COFACTOR-INDEPENDENT PHOSPHOGLYCERATE MUTASE"/>
    <property type="match status" value="1"/>
</dbReference>
<organism evidence="8 9">
    <name type="scientific">Pseudothermotoga lettingae (strain ATCC BAA-301 / DSM 14385 / NBRC 107922 / TMO)</name>
    <name type="common">Thermotoga lettingae</name>
    <dbReference type="NCBI Taxonomy" id="416591"/>
    <lineage>
        <taxon>Bacteria</taxon>
        <taxon>Thermotogati</taxon>
        <taxon>Thermotogota</taxon>
        <taxon>Thermotogae</taxon>
        <taxon>Thermotogales</taxon>
        <taxon>Thermotogaceae</taxon>
        <taxon>Pseudothermotoga</taxon>
    </lineage>
</organism>
<dbReference type="InterPro" id="IPR017850">
    <property type="entry name" value="Alkaline_phosphatase_core_sf"/>
</dbReference>
<gene>
    <name evidence="6" type="primary">apgM</name>
    <name evidence="8" type="ordered locus">Tlet_0278</name>
</gene>
<dbReference type="InterPro" id="IPR023665">
    <property type="entry name" value="ApgAM_prokaryotes"/>
</dbReference>
<dbReference type="Proteomes" id="UP000002016">
    <property type="component" value="Chromosome"/>
</dbReference>
<dbReference type="KEGG" id="tle:Tlet_0278"/>
<dbReference type="STRING" id="416591.Tlet_0278"/>
<dbReference type="NCBIfam" id="TIGR00306">
    <property type="entry name" value="apgM"/>
    <property type="match status" value="1"/>
</dbReference>
<dbReference type="HAMAP" id="MF_01402_B">
    <property type="entry name" value="ApgM_B"/>
    <property type="match status" value="1"/>
</dbReference>